<accession>A0A7W7R2C4</accession>
<feature type="transmembrane region" description="Helical" evidence="1">
    <location>
        <begin position="255"/>
        <end position="274"/>
    </location>
</feature>
<feature type="transmembrane region" description="Helical" evidence="1">
    <location>
        <begin position="66"/>
        <end position="87"/>
    </location>
</feature>
<feature type="transmembrane region" description="Helical" evidence="1">
    <location>
        <begin position="280"/>
        <end position="299"/>
    </location>
</feature>
<reference evidence="2 3" key="1">
    <citation type="submission" date="2020-08" db="EMBL/GenBank/DDBJ databases">
        <title>Sequencing the genomes of 1000 actinobacteria strains.</title>
        <authorList>
            <person name="Klenk H.-P."/>
        </authorList>
    </citation>
    <scope>NUCLEOTIDE SEQUENCE [LARGE SCALE GENOMIC DNA]</scope>
    <source>
        <strain evidence="2 3">DSM 41654</strain>
    </source>
</reference>
<sequence length="315" mass="33354">MTGNQRSLRLALAVYPKRYRAERGAEIAQVYADTTAGAGPRVRARELYGVAGYGMRMRLGVTSTKAAGRLLGEAAPLIAGAAAGAGLGQLAQLLRWSGWGYFWPHQYLLLAIGLLAVPMLAAVLRGRWTAARVLALVSVAGWVVGMCGQLQDSLPYRHHTGYLPLVVLGVLTLLAYVPPLFWALMLLLTPADLLDRGERRRPALAMMLVVAATTYLQGTRTMFHAERSLSGLTVLTGLAVSLLAAALVGRGRVPVAGVALAWLPLVLTAAVSTLESAERFVLSAAVITGALTLIGGLTVRSWRRLARTSGGTPPA</sequence>
<keyword evidence="1" id="KW-0812">Transmembrane</keyword>
<gene>
    <name evidence="2" type="ORF">FHR34_003123</name>
</gene>
<evidence type="ECO:0000313" key="3">
    <source>
        <dbReference type="Proteomes" id="UP000540506"/>
    </source>
</evidence>
<dbReference type="Proteomes" id="UP000540506">
    <property type="component" value="Unassembled WGS sequence"/>
</dbReference>
<feature type="transmembrane region" description="Helical" evidence="1">
    <location>
        <begin position="107"/>
        <end position="124"/>
    </location>
</feature>
<dbReference type="EMBL" id="JACHJV010000001">
    <property type="protein sequence ID" value="MBB4924130.1"/>
    <property type="molecule type" value="Genomic_DNA"/>
</dbReference>
<protein>
    <submittedName>
        <fullName evidence="2">Uncharacterized protein</fullName>
    </submittedName>
</protein>
<keyword evidence="1" id="KW-0472">Membrane</keyword>
<organism evidence="2 3">
    <name type="scientific">Kitasatospora kifunensis</name>
    <name type="common">Streptomyces kifunensis</name>
    <dbReference type="NCBI Taxonomy" id="58351"/>
    <lineage>
        <taxon>Bacteria</taxon>
        <taxon>Bacillati</taxon>
        <taxon>Actinomycetota</taxon>
        <taxon>Actinomycetes</taxon>
        <taxon>Kitasatosporales</taxon>
        <taxon>Streptomycetaceae</taxon>
        <taxon>Kitasatospora</taxon>
    </lineage>
</organism>
<dbReference type="AlphaFoldDB" id="A0A7W7R2C4"/>
<evidence type="ECO:0000256" key="1">
    <source>
        <dbReference type="SAM" id="Phobius"/>
    </source>
</evidence>
<feature type="transmembrane region" description="Helical" evidence="1">
    <location>
        <begin position="163"/>
        <end position="191"/>
    </location>
</feature>
<keyword evidence="3" id="KW-1185">Reference proteome</keyword>
<keyword evidence="1" id="KW-1133">Transmembrane helix</keyword>
<feature type="transmembrane region" description="Helical" evidence="1">
    <location>
        <begin position="203"/>
        <end position="223"/>
    </location>
</feature>
<name>A0A7W7R2C4_KITKI</name>
<proteinExistence type="predicted"/>
<dbReference type="RefSeq" id="WP_184936129.1">
    <property type="nucleotide sequence ID" value="NZ_JACHJV010000001.1"/>
</dbReference>
<comment type="caution">
    <text evidence="2">The sequence shown here is derived from an EMBL/GenBank/DDBJ whole genome shotgun (WGS) entry which is preliminary data.</text>
</comment>
<feature type="transmembrane region" description="Helical" evidence="1">
    <location>
        <begin position="229"/>
        <end position="248"/>
    </location>
</feature>
<evidence type="ECO:0000313" key="2">
    <source>
        <dbReference type="EMBL" id="MBB4924130.1"/>
    </source>
</evidence>
<feature type="transmembrane region" description="Helical" evidence="1">
    <location>
        <begin position="131"/>
        <end position="151"/>
    </location>
</feature>